<keyword evidence="2" id="KW-1185">Reference proteome</keyword>
<reference evidence="1 2" key="1">
    <citation type="submission" date="2016-01" db="EMBL/GenBank/DDBJ databases">
        <title>Whole genome sequence and analysis of Micromonospora rosaria DSM 803, which can produce antibacterial substance rosamicin.</title>
        <authorList>
            <person name="Yang H."/>
            <person name="He X."/>
            <person name="Zhu D."/>
        </authorList>
    </citation>
    <scope>NUCLEOTIDE SEQUENCE [LARGE SCALE GENOMIC DNA]</scope>
    <source>
        <strain evidence="1 2">DSM 803</strain>
    </source>
</reference>
<sequence length="80" mass="8592">MSAIMDYARLRSHDLTERSRLLAKEPNNAYEYAADLRIGEEGEERASRGWIPTGVGRLAVPAGQAGPPIDVIGSGGPVTR</sequence>
<organism evidence="1 2">
    <name type="scientific">Micromonospora rosaria</name>
    <dbReference type="NCBI Taxonomy" id="47874"/>
    <lineage>
        <taxon>Bacteria</taxon>
        <taxon>Bacillati</taxon>
        <taxon>Actinomycetota</taxon>
        <taxon>Actinomycetes</taxon>
        <taxon>Micromonosporales</taxon>
        <taxon>Micromonosporaceae</taxon>
        <taxon>Micromonospora</taxon>
    </lineage>
</organism>
<protein>
    <submittedName>
        <fullName evidence="1">Uncharacterized protein</fullName>
    </submittedName>
</protein>
<dbReference type="RefSeq" id="WP_067374604.1">
    <property type="nucleotide sequence ID" value="NZ_JBIUBN010000013.1"/>
</dbReference>
<evidence type="ECO:0000313" key="1">
    <source>
        <dbReference type="EMBL" id="KXK58052.1"/>
    </source>
</evidence>
<proteinExistence type="predicted"/>
<accession>A0A136PI25</accession>
<evidence type="ECO:0000313" key="2">
    <source>
        <dbReference type="Proteomes" id="UP000070620"/>
    </source>
</evidence>
<dbReference type="EMBL" id="LRQV01000300">
    <property type="protein sequence ID" value="KXK58052.1"/>
    <property type="molecule type" value="Genomic_DNA"/>
</dbReference>
<dbReference type="AlphaFoldDB" id="A0A136PI25"/>
<gene>
    <name evidence="1" type="ORF">AWW66_32190</name>
</gene>
<dbReference type="Proteomes" id="UP000070620">
    <property type="component" value="Unassembled WGS sequence"/>
</dbReference>
<name>A0A136PI25_9ACTN</name>
<comment type="caution">
    <text evidence="1">The sequence shown here is derived from an EMBL/GenBank/DDBJ whole genome shotgun (WGS) entry which is preliminary data.</text>
</comment>
<dbReference type="OrthoDB" id="5354816at2"/>